<name>A0A419WKQ0_9BACT</name>
<evidence type="ECO:0008006" key="3">
    <source>
        <dbReference type="Google" id="ProtNLM"/>
    </source>
</evidence>
<protein>
    <recommendedName>
        <fullName evidence="3">Lipoprotein</fullName>
    </recommendedName>
</protein>
<gene>
    <name evidence="1" type="ORF">BXY64_3990</name>
</gene>
<reference evidence="1 2" key="1">
    <citation type="submission" date="2018-09" db="EMBL/GenBank/DDBJ databases">
        <title>Genomic Encyclopedia of Archaeal and Bacterial Type Strains, Phase II (KMG-II): from individual species to whole genera.</title>
        <authorList>
            <person name="Goeker M."/>
        </authorList>
    </citation>
    <scope>NUCLEOTIDE SEQUENCE [LARGE SCALE GENOMIC DNA]</scope>
    <source>
        <strain evidence="1 2">DSM 21950</strain>
    </source>
</reference>
<accession>A0A419WKQ0</accession>
<dbReference type="AlphaFoldDB" id="A0A419WKQ0"/>
<dbReference type="EMBL" id="RAPQ01000013">
    <property type="protein sequence ID" value="RKD96002.1"/>
    <property type="molecule type" value="Genomic_DNA"/>
</dbReference>
<dbReference type="RefSeq" id="WP_120241672.1">
    <property type="nucleotide sequence ID" value="NZ_RAPQ01000013.1"/>
</dbReference>
<dbReference type="Proteomes" id="UP000284531">
    <property type="component" value="Unassembled WGS sequence"/>
</dbReference>
<dbReference type="PROSITE" id="PS51257">
    <property type="entry name" value="PROKAR_LIPOPROTEIN"/>
    <property type="match status" value="1"/>
</dbReference>
<organism evidence="1 2">
    <name type="scientific">Marinifilum flexuosum</name>
    <dbReference type="NCBI Taxonomy" id="1117708"/>
    <lineage>
        <taxon>Bacteria</taxon>
        <taxon>Pseudomonadati</taxon>
        <taxon>Bacteroidota</taxon>
        <taxon>Bacteroidia</taxon>
        <taxon>Marinilabiliales</taxon>
        <taxon>Marinifilaceae</taxon>
    </lineage>
</organism>
<evidence type="ECO:0000313" key="2">
    <source>
        <dbReference type="Proteomes" id="UP000284531"/>
    </source>
</evidence>
<keyword evidence="2" id="KW-1185">Reference proteome</keyword>
<dbReference type="OrthoDB" id="1120843at2"/>
<proteinExistence type="predicted"/>
<comment type="caution">
    <text evidence="1">The sequence shown here is derived from an EMBL/GenBank/DDBJ whole genome shotgun (WGS) entry which is preliminary data.</text>
</comment>
<evidence type="ECO:0000313" key="1">
    <source>
        <dbReference type="EMBL" id="RKD96002.1"/>
    </source>
</evidence>
<sequence length="162" mass="18855">MKKFYYTSTALIISGLFLFSCQSKPENSPAKTKGELIADPITYEVIVKNPNPDDEWLNECLENTNSSYLIEQVLKEVQVGNLKAYDYYDNHELSISEIEQIITENDLNGRTGKIQFEENWYWDKNQLQLKKEVKKLMFGFEIFDTTGKLRGYKASFVVDLQK</sequence>